<dbReference type="AlphaFoldDB" id="A0A934U6L1"/>
<evidence type="ECO:0008006" key="4">
    <source>
        <dbReference type="Google" id="ProtNLM"/>
    </source>
</evidence>
<keyword evidence="1" id="KW-0472">Membrane</keyword>
<gene>
    <name evidence="2" type="ORF">JGU71_27155</name>
</gene>
<feature type="transmembrane region" description="Helical" evidence="1">
    <location>
        <begin position="106"/>
        <end position="127"/>
    </location>
</feature>
<keyword evidence="3" id="KW-1185">Reference proteome</keyword>
<keyword evidence="1" id="KW-0812">Transmembrane</keyword>
<dbReference type="RefSeq" id="WP_199708219.1">
    <property type="nucleotide sequence ID" value="NZ_JAEMNV010000012.1"/>
</dbReference>
<accession>A0A934U6L1</accession>
<evidence type="ECO:0000313" key="2">
    <source>
        <dbReference type="EMBL" id="MBJ8342572.1"/>
    </source>
</evidence>
<reference evidence="2" key="1">
    <citation type="submission" date="2020-12" db="EMBL/GenBank/DDBJ databases">
        <title>Antrihabitans popcorni sp. nov. and Antrihabitans auranticaus sp. nov., isolated from a larva cave.</title>
        <authorList>
            <person name="Lee S.D."/>
            <person name="Kim I.S."/>
        </authorList>
    </citation>
    <scope>NUCLEOTIDE SEQUENCE</scope>
    <source>
        <strain evidence="2">YC3-6</strain>
    </source>
</reference>
<evidence type="ECO:0000256" key="1">
    <source>
        <dbReference type="SAM" id="Phobius"/>
    </source>
</evidence>
<name>A0A934U6L1_9NOCA</name>
<proteinExistence type="predicted"/>
<keyword evidence="1" id="KW-1133">Transmembrane helix</keyword>
<dbReference type="EMBL" id="JAEMNV010000012">
    <property type="protein sequence ID" value="MBJ8342572.1"/>
    <property type="molecule type" value="Genomic_DNA"/>
</dbReference>
<protein>
    <recommendedName>
        <fullName evidence="4">Anti-sigma-M factor RsmA</fullName>
    </recommendedName>
</protein>
<organism evidence="2 3">
    <name type="scientific">Antrihabitans stalagmiti</name>
    <dbReference type="NCBI Taxonomy" id="2799499"/>
    <lineage>
        <taxon>Bacteria</taxon>
        <taxon>Bacillati</taxon>
        <taxon>Actinomycetota</taxon>
        <taxon>Actinomycetes</taxon>
        <taxon>Mycobacteriales</taxon>
        <taxon>Nocardiaceae</taxon>
        <taxon>Antrihabitans</taxon>
    </lineage>
</organism>
<dbReference type="Proteomes" id="UP000655868">
    <property type="component" value="Unassembled WGS sequence"/>
</dbReference>
<sequence length="238" mass="24273">MGSRSGVPQPPYSVELLADLHAGALPEDVASELWPLVRADDDAMRTMSALDRVAAQLGDLGRNTGVGTTIPDDVAARMEAAIAREHSLTSVTSLTSHPRFVNRRRWALGAGAAVAAAVAVVFAVVVLREPTPSGSVEARPTSTVTPVDLGDELAPTALTLLGRQDVPSALAGNLGECLAANGLNPAAKPLGAAPVTFRGQDAVLLLVGGPTPPTVTAVVVGTGCKADDPQLRARSDIG</sequence>
<comment type="caution">
    <text evidence="2">The sequence shown here is derived from an EMBL/GenBank/DDBJ whole genome shotgun (WGS) entry which is preliminary data.</text>
</comment>
<evidence type="ECO:0000313" key="3">
    <source>
        <dbReference type="Proteomes" id="UP000655868"/>
    </source>
</evidence>